<dbReference type="FunFam" id="3.30.565.10:FF:000006">
    <property type="entry name" value="Sensor histidine kinase WalK"/>
    <property type="match status" value="1"/>
</dbReference>
<evidence type="ECO:0000256" key="2">
    <source>
        <dbReference type="ARBA" id="ARBA00004651"/>
    </source>
</evidence>
<dbReference type="PROSITE" id="PS50885">
    <property type="entry name" value="HAMP"/>
    <property type="match status" value="1"/>
</dbReference>
<dbReference type="Proteomes" id="UP000283095">
    <property type="component" value="Chromosome"/>
</dbReference>
<keyword evidence="9 16" id="KW-0418">Kinase</keyword>
<evidence type="ECO:0000256" key="7">
    <source>
        <dbReference type="ARBA" id="ARBA00022692"/>
    </source>
</evidence>
<accession>A0A3Q9RNC0</accession>
<evidence type="ECO:0000313" key="17">
    <source>
        <dbReference type="Proteomes" id="UP000283095"/>
    </source>
</evidence>
<evidence type="ECO:0000256" key="11">
    <source>
        <dbReference type="ARBA" id="ARBA00022989"/>
    </source>
</evidence>
<dbReference type="InterPro" id="IPR036890">
    <property type="entry name" value="HATPase_C_sf"/>
</dbReference>
<dbReference type="SUPFAM" id="SSF47384">
    <property type="entry name" value="Homodimeric domain of signal transducing histidine kinase"/>
    <property type="match status" value="1"/>
</dbReference>
<comment type="catalytic activity">
    <reaction evidence="1">
        <text>ATP + protein L-histidine = ADP + protein N-phospho-L-histidine.</text>
        <dbReference type="EC" id="2.7.13.3"/>
    </reaction>
</comment>
<keyword evidence="11 15" id="KW-1133">Transmembrane helix</keyword>
<dbReference type="PRINTS" id="PR00344">
    <property type="entry name" value="BCTRLSENSOR"/>
</dbReference>
<gene>
    <name evidence="16" type="ORF">BAOM_2480</name>
</gene>
<keyword evidence="12" id="KW-0902">Two-component regulatory system</keyword>
<dbReference type="SMART" id="SM00387">
    <property type="entry name" value="HATPase_c"/>
    <property type="match status" value="1"/>
</dbReference>
<dbReference type="SUPFAM" id="SSF55874">
    <property type="entry name" value="ATPase domain of HSP90 chaperone/DNA topoisomerase II/histidine kinase"/>
    <property type="match status" value="1"/>
</dbReference>
<dbReference type="Gene3D" id="3.30.565.10">
    <property type="entry name" value="Histidine kinase-like ATPase, C-terminal domain"/>
    <property type="match status" value="1"/>
</dbReference>
<dbReference type="SUPFAM" id="SSF158472">
    <property type="entry name" value="HAMP domain-like"/>
    <property type="match status" value="1"/>
</dbReference>
<name>A0A3Q9RNC0_9BACI</name>
<organism evidence="16 17">
    <name type="scientific">Peribacillus asahii</name>
    <dbReference type="NCBI Taxonomy" id="228899"/>
    <lineage>
        <taxon>Bacteria</taxon>
        <taxon>Bacillati</taxon>
        <taxon>Bacillota</taxon>
        <taxon>Bacilli</taxon>
        <taxon>Bacillales</taxon>
        <taxon>Bacillaceae</taxon>
        <taxon>Peribacillus</taxon>
    </lineage>
</organism>
<dbReference type="EMBL" id="CP026095">
    <property type="protein sequence ID" value="AZV43089.1"/>
    <property type="molecule type" value="Genomic_DNA"/>
</dbReference>
<keyword evidence="4" id="KW-1003">Cell membrane</keyword>
<dbReference type="Gene3D" id="1.10.287.130">
    <property type="match status" value="1"/>
</dbReference>
<keyword evidence="6" id="KW-0808">Transferase</keyword>
<feature type="region of interest" description="Disordered" evidence="14">
    <location>
        <begin position="49"/>
        <end position="76"/>
    </location>
</feature>
<dbReference type="InterPro" id="IPR004358">
    <property type="entry name" value="Sig_transdc_His_kin-like_C"/>
</dbReference>
<evidence type="ECO:0000256" key="4">
    <source>
        <dbReference type="ARBA" id="ARBA00022475"/>
    </source>
</evidence>
<dbReference type="GO" id="GO:0005886">
    <property type="term" value="C:plasma membrane"/>
    <property type="evidence" value="ECO:0007669"/>
    <property type="project" value="UniProtKB-SubCell"/>
</dbReference>
<evidence type="ECO:0000256" key="3">
    <source>
        <dbReference type="ARBA" id="ARBA00012438"/>
    </source>
</evidence>
<evidence type="ECO:0000256" key="15">
    <source>
        <dbReference type="SAM" id="Phobius"/>
    </source>
</evidence>
<reference evidence="16 17" key="1">
    <citation type="submission" date="2018-01" db="EMBL/GenBank/DDBJ databases">
        <title>Bacillus asahii Genome sequencing and assembly.</title>
        <authorList>
            <person name="Jiang H."/>
            <person name="Feng Y."/>
            <person name="Zhao F."/>
            <person name="Lin X."/>
        </authorList>
    </citation>
    <scope>NUCLEOTIDE SEQUENCE [LARGE SCALE GENOMIC DNA]</scope>
    <source>
        <strain evidence="16 17">OM18</strain>
    </source>
</reference>
<dbReference type="Pfam" id="PF00512">
    <property type="entry name" value="HisKA"/>
    <property type="match status" value="1"/>
</dbReference>
<dbReference type="InterPro" id="IPR003594">
    <property type="entry name" value="HATPase_dom"/>
</dbReference>
<dbReference type="SMART" id="SM00304">
    <property type="entry name" value="HAMP"/>
    <property type="match status" value="1"/>
</dbReference>
<dbReference type="PANTHER" id="PTHR45528">
    <property type="entry name" value="SENSOR HISTIDINE KINASE CPXA"/>
    <property type="match status" value="1"/>
</dbReference>
<keyword evidence="7 15" id="KW-0812">Transmembrane</keyword>
<evidence type="ECO:0000256" key="1">
    <source>
        <dbReference type="ARBA" id="ARBA00000085"/>
    </source>
</evidence>
<evidence type="ECO:0000256" key="6">
    <source>
        <dbReference type="ARBA" id="ARBA00022679"/>
    </source>
</evidence>
<dbReference type="KEGG" id="pasa:BAOM_2480"/>
<evidence type="ECO:0000256" key="10">
    <source>
        <dbReference type="ARBA" id="ARBA00022840"/>
    </source>
</evidence>
<dbReference type="InterPro" id="IPR050398">
    <property type="entry name" value="HssS/ArlS-like"/>
</dbReference>
<dbReference type="InterPro" id="IPR003660">
    <property type="entry name" value="HAMP_dom"/>
</dbReference>
<dbReference type="InterPro" id="IPR036097">
    <property type="entry name" value="HisK_dim/P_sf"/>
</dbReference>
<dbReference type="GO" id="GO:0005524">
    <property type="term" value="F:ATP binding"/>
    <property type="evidence" value="ECO:0007669"/>
    <property type="project" value="UniProtKB-KW"/>
</dbReference>
<evidence type="ECO:0000256" key="5">
    <source>
        <dbReference type="ARBA" id="ARBA00022553"/>
    </source>
</evidence>
<proteinExistence type="predicted"/>
<feature type="compositionally biased region" description="Basic and acidic residues" evidence="14">
    <location>
        <begin position="49"/>
        <end position="71"/>
    </location>
</feature>
<dbReference type="OrthoDB" id="9813151at2"/>
<keyword evidence="8" id="KW-0547">Nucleotide-binding</keyword>
<evidence type="ECO:0000256" key="12">
    <source>
        <dbReference type="ARBA" id="ARBA00023012"/>
    </source>
</evidence>
<evidence type="ECO:0000256" key="8">
    <source>
        <dbReference type="ARBA" id="ARBA00022741"/>
    </source>
</evidence>
<dbReference type="SMART" id="SM00388">
    <property type="entry name" value="HisKA"/>
    <property type="match status" value="1"/>
</dbReference>
<dbReference type="Pfam" id="PF02518">
    <property type="entry name" value="HATPase_c"/>
    <property type="match status" value="1"/>
</dbReference>
<dbReference type="RefSeq" id="WP_127760406.1">
    <property type="nucleotide sequence ID" value="NZ_CP026095.1"/>
</dbReference>
<dbReference type="CDD" id="cd06225">
    <property type="entry name" value="HAMP"/>
    <property type="match status" value="1"/>
</dbReference>
<dbReference type="FunFam" id="1.10.287.130:FF:000008">
    <property type="entry name" value="Two-component sensor histidine kinase"/>
    <property type="match status" value="1"/>
</dbReference>
<evidence type="ECO:0000256" key="13">
    <source>
        <dbReference type="ARBA" id="ARBA00023136"/>
    </source>
</evidence>
<evidence type="ECO:0000256" key="14">
    <source>
        <dbReference type="SAM" id="MobiDB-lite"/>
    </source>
</evidence>
<dbReference type="InterPro" id="IPR003661">
    <property type="entry name" value="HisK_dim/P_dom"/>
</dbReference>
<keyword evidence="13 15" id="KW-0472">Membrane</keyword>
<protein>
    <recommendedName>
        <fullName evidence="3">histidine kinase</fullName>
        <ecNumber evidence="3">2.7.13.3</ecNumber>
    </recommendedName>
</protein>
<feature type="transmembrane region" description="Helical" evidence="15">
    <location>
        <begin position="139"/>
        <end position="158"/>
    </location>
</feature>
<dbReference type="AlphaFoldDB" id="A0A3Q9RNC0"/>
<sequence length="433" mass="49207">MKIKGVMKVASEIESKYGQSDFESAIDRLTFKNSVLVFITDTEGNIKYVSDEHDSGKPPKDLPEEAIEQPKRNRPLPENFNEFLQKLNASTEDYISYKVEEFKGPTLVYGSKLDNDTLLYISTSIGPINLTTNILKTQLVYVTITALLLGLVVSFFIAKKVAKPIIKITNSAERLAKGDYHVQFENGHYAELDQLAATLNYTTNELSKVEKLRRELIANISHDLRTPLTMIKAYAEMIRDISGEKKEKREAHLQVIIEESNRLASLVNNILELSILQSNNEALQINNVNLSETLKKILLRFGALSKFEGFEIKANIDYDLYVLVDEQRMERVIYNLMGNAINYIGEDKEIKVNLIDLGSRVRFEVIDTGKGIPSEELNLIWDRYYKAKTHKRSIISNGLGLSIVKSILEMHQAEFGIESAVGKGSKFWFELRK</sequence>
<dbReference type="PANTHER" id="PTHR45528:SF1">
    <property type="entry name" value="SENSOR HISTIDINE KINASE CPXA"/>
    <property type="match status" value="1"/>
</dbReference>
<dbReference type="EC" id="2.7.13.3" evidence="3"/>
<dbReference type="GO" id="GO:0000155">
    <property type="term" value="F:phosphorelay sensor kinase activity"/>
    <property type="evidence" value="ECO:0007669"/>
    <property type="project" value="InterPro"/>
</dbReference>
<keyword evidence="5" id="KW-0597">Phosphoprotein</keyword>
<keyword evidence="10" id="KW-0067">ATP-binding</keyword>
<dbReference type="PROSITE" id="PS50109">
    <property type="entry name" value="HIS_KIN"/>
    <property type="match status" value="1"/>
</dbReference>
<dbReference type="CDD" id="cd00075">
    <property type="entry name" value="HATPase"/>
    <property type="match status" value="1"/>
</dbReference>
<evidence type="ECO:0000313" key="16">
    <source>
        <dbReference type="EMBL" id="AZV43089.1"/>
    </source>
</evidence>
<comment type="subcellular location">
    <subcellularLocation>
        <location evidence="2">Cell membrane</location>
        <topology evidence="2">Multi-pass membrane protein</topology>
    </subcellularLocation>
</comment>
<dbReference type="Gene3D" id="6.10.340.10">
    <property type="match status" value="1"/>
</dbReference>
<dbReference type="InterPro" id="IPR005467">
    <property type="entry name" value="His_kinase_dom"/>
</dbReference>
<dbReference type="CDD" id="cd00082">
    <property type="entry name" value="HisKA"/>
    <property type="match status" value="1"/>
</dbReference>
<dbReference type="Pfam" id="PF00672">
    <property type="entry name" value="HAMP"/>
    <property type="match status" value="1"/>
</dbReference>
<evidence type="ECO:0000256" key="9">
    <source>
        <dbReference type="ARBA" id="ARBA00022777"/>
    </source>
</evidence>